<comment type="caution">
    <text evidence="2">The sequence shown here is derived from an EMBL/GenBank/DDBJ whole genome shotgun (WGS) entry which is preliminary data.</text>
</comment>
<organism evidence="2 3">
    <name type="scientific">Heyndrickxia coagulans</name>
    <name type="common">Weizmannia coagulans</name>
    <dbReference type="NCBI Taxonomy" id="1398"/>
    <lineage>
        <taxon>Bacteria</taxon>
        <taxon>Bacillati</taxon>
        <taxon>Bacillota</taxon>
        <taxon>Bacilli</taxon>
        <taxon>Bacillales</taxon>
        <taxon>Bacillaceae</taxon>
        <taxon>Heyndrickxia</taxon>
    </lineage>
</organism>
<dbReference type="Proteomes" id="UP000070376">
    <property type="component" value="Unassembled WGS sequence"/>
</dbReference>
<dbReference type="PATRIC" id="fig|1398.22.peg.1446"/>
<accession>A0A133KTH5</accession>
<evidence type="ECO:0000313" key="3">
    <source>
        <dbReference type="Proteomes" id="UP000070376"/>
    </source>
</evidence>
<name>A0A133KTH5_HEYCO</name>
<protein>
    <submittedName>
        <fullName evidence="2">Nucleotidyltransferase domain protein</fullName>
    </submittedName>
</protein>
<gene>
    <name evidence="2" type="ORF">HMPREF3213_01438</name>
</gene>
<dbReference type="Gene3D" id="3.30.460.10">
    <property type="entry name" value="Beta Polymerase, domain 2"/>
    <property type="match status" value="1"/>
</dbReference>
<dbReference type="AlphaFoldDB" id="A0A133KTH5"/>
<dbReference type="CDD" id="cd05403">
    <property type="entry name" value="NT_KNTase_like"/>
    <property type="match status" value="1"/>
</dbReference>
<dbReference type="SUPFAM" id="SSF81301">
    <property type="entry name" value="Nucleotidyltransferase"/>
    <property type="match status" value="1"/>
</dbReference>
<reference evidence="3" key="1">
    <citation type="submission" date="2016-01" db="EMBL/GenBank/DDBJ databases">
        <authorList>
            <person name="Mitreva M."/>
            <person name="Pepin K.H."/>
            <person name="Mihindukulasuriya K.A."/>
            <person name="Fulton R."/>
            <person name="Fronick C."/>
            <person name="O'Laughlin M."/>
            <person name="Miner T."/>
            <person name="Herter B."/>
            <person name="Rosa B.A."/>
            <person name="Cordes M."/>
            <person name="Tomlinson C."/>
            <person name="Wollam A."/>
            <person name="Palsikar V.B."/>
            <person name="Mardis E.R."/>
            <person name="Wilson R.K."/>
        </authorList>
    </citation>
    <scope>NUCLEOTIDE SEQUENCE [LARGE SCALE GENOMIC DNA]</scope>
    <source>
        <strain evidence="3">GED7749B</strain>
    </source>
</reference>
<dbReference type="Pfam" id="PF18765">
    <property type="entry name" value="Polbeta"/>
    <property type="match status" value="1"/>
</dbReference>
<keyword evidence="2" id="KW-0808">Transferase</keyword>
<evidence type="ECO:0000313" key="2">
    <source>
        <dbReference type="EMBL" id="KWZ82954.1"/>
    </source>
</evidence>
<proteinExistence type="predicted"/>
<feature type="domain" description="Polymerase beta nucleotidyltransferase" evidence="1">
    <location>
        <begin position="9"/>
        <end position="99"/>
    </location>
</feature>
<evidence type="ECO:0000259" key="1">
    <source>
        <dbReference type="Pfam" id="PF18765"/>
    </source>
</evidence>
<dbReference type="EMBL" id="LRPN01000047">
    <property type="protein sequence ID" value="KWZ82954.1"/>
    <property type="molecule type" value="Genomic_DNA"/>
</dbReference>
<sequence>MMGKKIQNQLVQIGLSTEKVKKIILFVSRAVGDNTDRSDIDLAIVAPEMSKEEWVLFALDLEDELDTLLSLDIIKFEDASQQLKSEILKNGRLLYQDDDIPNEMEKDNFIESP</sequence>
<dbReference type="GO" id="GO:0016740">
    <property type="term" value="F:transferase activity"/>
    <property type="evidence" value="ECO:0007669"/>
    <property type="project" value="UniProtKB-KW"/>
</dbReference>
<dbReference type="InterPro" id="IPR041633">
    <property type="entry name" value="Polbeta"/>
</dbReference>
<dbReference type="InterPro" id="IPR043519">
    <property type="entry name" value="NT_sf"/>
</dbReference>